<reference evidence="4" key="1">
    <citation type="submission" date="2016-04" db="EMBL/GenBank/DDBJ databases">
        <title>Cephalotus genome sequencing.</title>
        <authorList>
            <person name="Fukushima K."/>
            <person name="Hasebe M."/>
            <person name="Fang X."/>
        </authorList>
    </citation>
    <scope>NUCLEOTIDE SEQUENCE [LARGE SCALE GENOMIC DNA]</scope>
    <source>
        <strain evidence="4">cv. St1</strain>
    </source>
</reference>
<dbReference type="Pfam" id="PF01535">
    <property type="entry name" value="PPR"/>
    <property type="match status" value="2"/>
</dbReference>
<evidence type="ECO:0000256" key="2">
    <source>
        <dbReference type="ARBA" id="ARBA00022737"/>
    </source>
</evidence>
<proteinExistence type="inferred from homology"/>
<dbReference type="InterPro" id="IPR002885">
    <property type="entry name" value="PPR_rpt"/>
</dbReference>
<dbReference type="InParanoid" id="A0A1Q3CFQ9"/>
<dbReference type="Proteomes" id="UP000187406">
    <property type="component" value="Unassembled WGS sequence"/>
</dbReference>
<dbReference type="AlphaFoldDB" id="A0A1Q3CFQ9"/>
<evidence type="ECO:0000313" key="4">
    <source>
        <dbReference type="Proteomes" id="UP000187406"/>
    </source>
</evidence>
<dbReference type="Gene3D" id="1.25.40.10">
    <property type="entry name" value="Tetratricopeptide repeat domain"/>
    <property type="match status" value="1"/>
</dbReference>
<keyword evidence="4" id="KW-1185">Reference proteome</keyword>
<accession>A0A1Q3CFQ9</accession>
<dbReference type="PANTHER" id="PTHR47939">
    <property type="entry name" value="MEMBRANE-ASSOCIATED SALT-INDUCIBLE PROTEIN-LIKE"/>
    <property type="match status" value="1"/>
</dbReference>
<evidence type="ECO:0000313" key="3">
    <source>
        <dbReference type="EMBL" id="GAV78948.1"/>
    </source>
</evidence>
<comment type="similarity">
    <text evidence="1">Belongs to the PPR family. P subfamily.</text>
</comment>
<protein>
    <submittedName>
        <fullName evidence="3">PPR domain-containing protein</fullName>
    </submittedName>
</protein>
<comment type="caution">
    <text evidence="3">The sequence shown here is derived from an EMBL/GenBank/DDBJ whole genome shotgun (WGS) entry which is preliminary data.</text>
</comment>
<gene>
    <name evidence="3" type="ORF">CFOL_v3_22413</name>
</gene>
<organism evidence="3 4">
    <name type="scientific">Cephalotus follicularis</name>
    <name type="common">Albany pitcher plant</name>
    <dbReference type="NCBI Taxonomy" id="3775"/>
    <lineage>
        <taxon>Eukaryota</taxon>
        <taxon>Viridiplantae</taxon>
        <taxon>Streptophyta</taxon>
        <taxon>Embryophyta</taxon>
        <taxon>Tracheophyta</taxon>
        <taxon>Spermatophyta</taxon>
        <taxon>Magnoliopsida</taxon>
        <taxon>eudicotyledons</taxon>
        <taxon>Gunneridae</taxon>
        <taxon>Pentapetalae</taxon>
        <taxon>rosids</taxon>
        <taxon>fabids</taxon>
        <taxon>Oxalidales</taxon>
        <taxon>Cephalotaceae</taxon>
        <taxon>Cephalotus</taxon>
    </lineage>
</organism>
<evidence type="ECO:0000256" key="1">
    <source>
        <dbReference type="ARBA" id="ARBA00007626"/>
    </source>
</evidence>
<feature type="non-terminal residue" evidence="3">
    <location>
        <position position="1"/>
    </location>
</feature>
<dbReference type="PANTHER" id="PTHR47939:SF13">
    <property type="entry name" value="OS03G0201400 PROTEIN"/>
    <property type="match status" value="1"/>
</dbReference>
<name>A0A1Q3CFQ9_CEPFO</name>
<dbReference type="InterPro" id="IPR050667">
    <property type="entry name" value="PPR-containing_protein"/>
</dbReference>
<sequence length="114" mass="13091">SGFFRAGKIKECFELWEVIGKESCFAYVFRYEAVEEGLYKARNCKKALDIWGQILKYWLHPDISYNITLTGFCSCHRISGAIKFLYDTLNHGILPTAITWNIVVRAVLYDGPST</sequence>
<keyword evidence="2" id="KW-0677">Repeat</keyword>
<dbReference type="OrthoDB" id="10561619at2759"/>
<dbReference type="InterPro" id="IPR011990">
    <property type="entry name" value="TPR-like_helical_dom_sf"/>
</dbReference>
<dbReference type="STRING" id="3775.A0A1Q3CFQ9"/>
<dbReference type="EMBL" id="BDDD01001892">
    <property type="protein sequence ID" value="GAV78948.1"/>
    <property type="molecule type" value="Genomic_DNA"/>
</dbReference>